<sequence>MDMRHITPDRLVDSTNGAALLELLELLWSGRWMWSSRSPSSRGRTSCARADPERVRRAAGLATEPPLG</sequence>
<gene>
    <name evidence="2" type="ORF">IPN02_05940</name>
</gene>
<dbReference type="EMBL" id="JADJZA010000002">
    <property type="protein sequence ID" value="MBK9296395.1"/>
    <property type="molecule type" value="Genomic_DNA"/>
</dbReference>
<dbReference type="AlphaFoldDB" id="A0A936NAH9"/>
<feature type="region of interest" description="Disordered" evidence="1">
    <location>
        <begin position="35"/>
        <end position="68"/>
    </location>
</feature>
<evidence type="ECO:0000313" key="2">
    <source>
        <dbReference type="EMBL" id="MBK9296395.1"/>
    </source>
</evidence>
<accession>A0A936NAH9</accession>
<name>A0A936NAH9_9ACTN</name>
<dbReference type="Proteomes" id="UP000727993">
    <property type="component" value="Unassembled WGS sequence"/>
</dbReference>
<evidence type="ECO:0000313" key="3">
    <source>
        <dbReference type="Proteomes" id="UP000727993"/>
    </source>
</evidence>
<evidence type="ECO:0000256" key="1">
    <source>
        <dbReference type="SAM" id="MobiDB-lite"/>
    </source>
</evidence>
<reference evidence="2 3" key="1">
    <citation type="submission" date="2020-10" db="EMBL/GenBank/DDBJ databases">
        <title>Connecting structure to function with the recovery of over 1000 high-quality activated sludge metagenome-assembled genomes encoding full-length rRNA genes using long-read sequencing.</title>
        <authorList>
            <person name="Singleton C.M."/>
            <person name="Petriglieri F."/>
            <person name="Kristensen J.M."/>
            <person name="Kirkegaard R.H."/>
            <person name="Michaelsen T.Y."/>
            <person name="Andersen M.H."/>
            <person name="Karst S.M."/>
            <person name="Dueholm M.S."/>
            <person name="Nielsen P.H."/>
            <person name="Albertsen M."/>
        </authorList>
    </citation>
    <scope>NUCLEOTIDE SEQUENCE [LARGE SCALE GENOMIC DNA]</scope>
    <source>
        <strain evidence="2">Lyne_18-Q3-R50-59_MAXAC.006</strain>
    </source>
</reference>
<organism evidence="2 3">
    <name type="scientific">Candidatus Neomicrothrix subdominans</name>
    <dbReference type="NCBI Taxonomy" id="2954438"/>
    <lineage>
        <taxon>Bacteria</taxon>
        <taxon>Bacillati</taxon>
        <taxon>Actinomycetota</taxon>
        <taxon>Acidimicrobiia</taxon>
        <taxon>Acidimicrobiales</taxon>
        <taxon>Microthrixaceae</taxon>
        <taxon>Candidatus Neomicrothrix</taxon>
    </lineage>
</organism>
<feature type="compositionally biased region" description="Low complexity" evidence="1">
    <location>
        <begin position="35"/>
        <end position="46"/>
    </location>
</feature>
<comment type="caution">
    <text evidence="2">The sequence shown here is derived from an EMBL/GenBank/DDBJ whole genome shotgun (WGS) entry which is preliminary data.</text>
</comment>
<protein>
    <submittedName>
        <fullName evidence="2">Uncharacterized protein</fullName>
    </submittedName>
</protein>
<proteinExistence type="predicted"/>